<proteinExistence type="predicted"/>
<dbReference type="Proteomes" id="UP001501005">
    <property type="component" value="Unassembled WGS sequence"/>
</dbReference>
<gene>
    <name evidence="1" type="ORF">GCM10009549_40720</name>
</gene>
<comment type="caution">
    <text evidence="1">The sequence shown here is derived from an EMBL/GenBank/DDBJ whole genome shotgun (WGS) entry which is preliminary data.</text>
</comment>
<evidence type="ECO:0000313" key="1">
    <source>
        <dbReference type="EMBL" id="GAA0921502.1"/>
    </source>
</evidence>
<dbReference type="EMBL" id="BAAAHG010000037">
    <property type="protein sequence ID" value="GAA0921502.1"/>
    <property type="molecule type" value="Genomic_DNA"/>
</dbReference>
<name>A0ABN1P1Z6_9ACTN</name>
<reference evidence="1 2" key="1">
    <citation type="journal article" date="2019" name="Int. J. Syst. Evol. Microbiol.">
        <title>The Global Catalogue of Microorganisms (GCM) 10K type strain sequencing project: providing services to taxonomists for standard genome sequencing and annotation.</title>
        <authorList>
            <consortium name="The Broad Institute Genomics Platform"/>
            <consortium name="The Broad Institute Genome Sequencing Center for Infectious Disease"/>
            <person name="Wu L."/>
            <person name="Ma J."/>
        </authorList>
    </citation>
    <scope>NUCLEOTIDE SEQUENCE [LARGE SCALE GENOMIC DNA]</scope>
    <source>
        <strain evidence="1 2">JCM 10673</strain>
    </source>
</reference>
<accession>A0ABN1P1Z6</accession>
<sequence>MRWVAPCPALADGRLPELPDPYEPLPLMFERGGGCSIEEFIDLYGVMIPRGSFESSLAAEPFLTPVSITLDALDQDAEGRITCYARISDDHSRSSPRGIVRRRVVGRDGGTHDEAFARNLRWKPTEHLRLRSEGHNDVDHVRISGREAAAFIESVTERLAGTP</sequence>
<protein>
    <submittedName>
        <fullName evidence="1">Uncharacterized protein</fullName>
    </submittedName>
</protein>
<organism evidence="1 2">
    <name type="scientific">Streptomyces thermoalcalitolerans</name>
    <dbReference type="NCBI Taxonomy" id="65605"/>
    <lineage>
        <taxon>Bacteria</taxon>
        <taxon>Bacillati</taxon>
        <taxon>Actinomycetota</taxon>
        <taxon>Actinomycetes</taxon>
        <taxon>Kitasatosporales</taxon>
        <taxon>Streptomycetaceae</taxon>
        <taxon>Streptomyces</taxon>
    </lineage>
</organism>
<keyword evidence="2" id="KW-1185">Reference proteome</keyword>
<evidence type="ECO:0000313" key="2">
    <source>
        <dbReference type="Proteomes" id="UP001501005"/>
    </source>
</evidence>